<evidence type="ECO:0000256" key="2">
    <source>
        <dbReference type="ARBA" id="ARBA00022833"/>
    </source>
</evidence>
<dbReference type="OrthoDB" id="2593732at2759"/>
<dbReference type="Gene3D" id="4.10.240.10">
    <property type="entry name" value="Zn(2)-C6 fungal-type DNA-binding domain"/>
    <property type="match status" value="1"/>
</dbReference>
<keyword evidence="8" id="KW-0732">Signal</keyword>
<evidence type="ECO:0000256" key="3">
    <source>
        <dbReference type="ARBA" id="ARBA00023015"/>
    </source>
</evidence>
<reference evidence="10 11" key="1">
    <citation type="submission" date="2018-02" db="EMBL/GenBank/DDBJ databases">
        <title>The genomes of Aspergillus section Nigri reveals drivers in fungal speciation.</title>
        <authorList>
            <consortium name="DOE Joint Genome Institute"/>
            <person name="Vesth T.C."/>
            <person name="Nybo J."/>
            <person name="Theobald S."/>
            <person name="Brandl J."/>
            <person name="Frisvad J.C."/>
            <person name="Nielsen K.F."/>
            <person name="Lyhne E.K."/>
            <person name="Kogle M.E."/>
            <person name="Kuo A."/>
            <person name="Riley R."/>
            <person name="Clum A."/>
            <person name="Nolan M."/>
            <person name="Lipzen A."/>
            <person name="Salamov A."/>
            <person name="Henrissat B."/>
            <person name="Wiebenga A."/>
            <person name="De vries R.P."/>
            <person name="Grigoriev I.V."/>
            <person name="Mortensen U.H."/>
            <person name="Andersen M.R."/>
            <person name="Baker S.E."/>
        </authorList>
    </citation>
    <scope>NUCLEOTIDE SEQUENCE [LARGE SCALE GENOMIC DNA]</scope>
    <source>
        <strain evidence="10 11">CBS 101889</strain>
    </source>
</reference>
<proteinExistence type="predicted"/>
<dbReference type="GO" id="GO:0003677">
    <property type="term" value="F:DNA binding"/>
    <property type="evidence" value="ECO:0007669"/>
    <property type="project" value="UniProtKB-KW"/>
</dbReference>
<evidence type="ECO:0000256" key="6">
    <source>
        <dbReference type="ARBA" id="ARBA00023242"/>
    </source>
</evidence>
<dbReference type="SUPFAM" id="SSF57701">
    <property type="entry name" value="Zn2/Cys6 DNA-binding domain"/>
    <property type="match status" value="1"/>
</dbReference>
<dbReference type="GO" id="GO:0000981">
    <property type="term" value="F:DNA-binding transcription factor activity, RNA polymerase II-specific"/>
    <property type="evidence" value="ECO:0007669"/>
    <property type="project" value="InterPro"/>
</dbReference>
<dbReference type="Proteomes" id="UP000248961">
    <property type="component" value="Unassembled WGS sequence"/>
</dbReference>
<feature type="signal peptide" evidence="8">
    <location>
        <begin position="1"/>
        <end position="18"/>
    </location>
</feature>
<sequence length="544" mass="60837">MIIIVFVIMLHATSPCVGSYKVHRQTAHHDRIRRVKCDEQRPECNRCLSTGRTCDGYWTGSQSLVQQACSLRIIQHVPLHRKPPPAIRLNTDEHRCLEFFQHYTIHGLGAEVGSCLLQATTSEPVIRSVAIAVGSVHLSFTCLSEEDTAFTLRHYNKAIRQLVTSQNSKNTVLLACVLFFCCECLQGRFKTAIQHASSGLRILQQQQLRSHASPERASPAVFSLFNAVQSQVLEIEGMEGMEPETQPKLPPTSDPIPTGPGLNISDHQHIFRQLYHRFTENDALFKAFAETPTDHSPAGIAYEQQLLAEWFRVRGDLKAWMQDFDRQTTYRLQTDPSTASLNAHPIAILKTWKLLFSIYLRMAWPPSELAWDYFTADLQSIVSLVSTVTGDCTARLNTHRTPTVPSSKDTSAPTKPRLAPSPTAPSRPTFTLSLGFLTPLYICATRCRDSTIRHRALRLLATCRRREGVWDSDVAARVARRIIEIEEHAAGVKPGVSYGPADISLAARVRSSSPHFGEGRTASLRYIGGSSRPEVGFMEETIVW</sequence>
<dbReference type="PANTHER" id="PTHR36206:SF12">
    <property type="entry name" value="ASPERCRYPTIN BIOSYNTHESIS CLUSTER-SPECIFIC TRANSCRIPTION REGULATOR ATNN-RELATED"/>
    <property type="match status" value="1"/>
</dbReference>
<name>A0A395I0G7_ASPHC</name>
<dbReference type="GO" id="GO:0009893">
    <property type="term" value="P:positive regulation of metabolic process"/>
    <property type="evidence" value="ECO:0007669"/>
    <property type="project" value="UniProtKB-ARBA"/>
</dbReference>
<keyword evidence="1" id="KW-0479">Metal-binding</keyword>
<feature type="domain" description="Zn(2)-C6 fungal-type" evidence="9">
    <location>
        <begin position="31"/>
        <end position="59"/>
    </location>
</feature>
<evidence type="ECO:0000256" key="7">
    <source>
        <dbReference type="SAM" id="MobiDB-lite"/>
    </source>
</evidence>
<evidence type="ECO:0000259" key="9">
    <source>
        <dbReference type="Pfam" id="PF00172"/>
    </source>
</evidence>
<dbReference type="GO" id="GO:0008270">
    <property type="term" value="F:zinc ion binding"/>
    <property type="evidence" value="ECO:0007669"/>
    <property type="project" value="InterPro"/>
</dbReference>
<dbReference type="CDD" id="cd00067">
    <property type="entry name" value="GAL4"/>
    <property type="match status" value="1"/>
</dbReference>
<evidence type="ECO:0000256" key="8">
    <source>
        <dbReference type="SAM" id="SignalP"/>
    </source>
</evidence>
<keyword evidence="4" id="KW-0238">DNA-binding</keyword>
<gene>
    <name evidence="10" type="ORF">BO97DRAFT_477387</name>
</gene>
<evidence type="ECO:0000256" key="1">
    <source>
        <dbReference type="ARBA" id="ARBA00022723"/>
    </source>
</evidence>
<dbReference type="EMBL" id="KZ824280">
    <property type="protein sequence ID" value="RAL13123.1"/>
    <property type="molecule type" value="Genomic_DNA"/>
</dbReference>
<dbReference type="Pfam" id="PF00172">
    <property type="entry name" value="Zn_clus"/>
    <property type="match status" value="1"/>
</dbReference>
<dbReference type="PANTHER" id="PTHR36206">
    <property type="entry name" value="ASPERCRYPTIN BIOSYNTHESIS CLUSTER-SPECIFIC TRANSCRIPTION REGULATOR ATNN-RELATED"/>
    <property type="match status" value="1"/>
</dbReference>
<feature type="region of interest" description="Disordered" evidence="7">
    <location>
        <begin position="396"/>
        <end position="426"/>
    </location>
</feature>
<protein>
    <recommendedName>
        <fullName evidence="9">Zn(2)-C6 fungal-type domain-containing protein</fullName>
    </recommendedName>
</protein>
<dbReference type="InterPro" id="IPR001138">
    <property type="entry name" value="Zn2Cys6_DnaBD"/>
</dbReference>
<keyword evidence="2" id="KW-0862">Zinc</keyword>
<evidence type="ECO:0000256" key="4">
    <source>
        <dbReference type="ARBA" id="ARBA00023125"/>
    </source>
</evidence>
<feature type="compositionally biased region" description="Polar residues" evidence="7">
    <location>
        <begin position="396"/>
        <end position="413"/>
    </location>
</feature>
<evidence type="ECO:0000256" key="5">
    <source>
        <dbReference type="ARBA" id="ARBA00023163"/>
    </source>
</evidence>
<evidence type="ECO:0000313" key="11">
    <source>
        <dbReference type="Proteomes" id="UP000248961"/>
    </source>
</evidence>
<dbReference type="RefSeq" id="XP_025552277.1">
    <property type="nucleotide sequence ID" value="XM_025700544.1"/>
</dbReference>
<accession>A0A395I0G7</accession>
<organism evidence="10 11">
    <name type="scientific">Aspergillus homomorphus (strain CBS 101889)</name>
    <dbReference type="NCBI Taxonomy" id="1450537"/>
    <lineage>
        <taxon>Eukaryota</taxon>
        <taxon>Fungi</taxon>
        <taxon>Dikarya</taxon>
        <taxon>Ascomycota</taxon>
        <taxon>Pezizomycotina</taxon>
        <taxon>Eurotiomycetes</taxon>
        <taxon>Eurotiomycetidae</taxon>
        <taxon>Eurotiales</taxon>
        <taxon>Aspergillaceae</taxon>
        <taxon>Aspergillus</taxon>
        <taxon>Aspergillus subgen. Circumdati</taxon>
    </lineage>
</organism>
<dbReference type="InterPro" id="IPR052360">
    <property type="entry name" value="Transcr_Regulatory_Proteins"/>
</dbReference>
<dbReference type="InterPro" id="IPR036864">
    <property type="entry name" value="Zn2-C6_fun-type_DNA-bd_sf"/>
</dbReference>
<dbReference type="AlphaFoldDB" id="A0A395I0G7"/>
<dbReference type="VEuPathDB" id="FungiDB:BO97DRAFT_477387"/>
<feature type="chain" id="PRO_5017239431" description="Zn(2)-C6 fungal-type domain-containing protein" evidence="8">
    <location>
        <begin position="19"/>
        <end position="544"/>
    </location>
</feature>
<keyword evidence="5" id="KW-0804">Transcription</keyword>
<keyword evidence="3" id="KW-0805">Transcription regulation</keyword>
<dbReference type="GeneID" id="37204833"/>
<evidence type="ECO:0000313" key="10">
    <source>
        <dbReference type="EMBL" id="RAL13123.1"/>
    </source>
</evidence>
<keyword evidence="11" id="KW-1185">Reference proteome</keyword>
<keyword evidence="6" id="KW-0539">Nucleus</keyword>